<dbReference type="WBParaSite" id="ASIM_0000806801-mRNA-1">
    <property type="protein sequence ID" value="ASIM_0000806801-mRNA-1"/>
    <property type="gene ID" value="ASIM_0000806801"/>
</dbReference>
<proteinExistence type="inferred from homology"/>
<keyword evidence="5 9" id="KW-0999">Mitochondrion inner membrane</keyword>
<dbReference type="AlphaFoldDB" id="A0A0M3JK95"/>
<name>A0A0M3JK95_ANISI</name>
<keyword evidence="8" id="KW-0472">Membrane</keyword>
<evidence type="ECO:0000256" key="6">
    <source>
        <dbReference type="ARBA" id="ARBA00022989"/>
    </source>
</evidence>
<comment type="function">
    <text evidence="9">Mediates the uptake of pyruvate into mitochondria.</text>
</comment>
<comment type="similarity">
    <text evidence="2 9">Belongs to the mitochondrial pyruvate carrier (MPC) (TC 2.A.105) family.</text>
</comment>
<evidence type="ECO:0000313" key="10">
    <source>
        <dbReference type="WBParaSite" id="ASIM_0000806801-mRNA-1"/>
    </source>
</evidence>
<evidence type="ECO:0000256" key="8">
    <source>
        <dbReference type="ARBA" id="ARBA00023136"/>
    </source>
</evidence>
<organism evidence="10">
    <name type="scientific">Anisakis simplex</name>
    <name type="common">Herring worm</name>
    <dbReference type="NCBI Taxonomy" id="6269"/>
    <lineage>
        <taxon>Eukaryota</taxon>
        <taxon>Metazoa</taxon>
        <taxon>Ecdysozoa</taxon>
        <taxon>Nematoda</taxon>
        <taxon>Chromadorea</taxon>
        <taxon>Rhabditida</taxon>
        <taxon>Spirurina</taxon>
        <taxon>Ascaridomorpha</taxon>
        <taxon>Ascaridoidea</taxon>
        <taxon>Anisakidae</taxon>
        <taxon>Anisakis</taxon>
        <taxon>Anisakis simplex complex</taxon>
    </lineage>
</organism>
<dbReference type="GO" id="GO:0005743">
    <property type="term" value="C:mitochondrial inner membrane"/>
    <property type="evidence" value="ECO:0007669"/>
    <property type="project" value="UniProtKB-SubCell"/>
</dbReference>
<keyword evidence="3 9" id="KW-0813">Transport</keyword>
<reference evidence="10" key="1">
    <citation type="submission" date="2017-02" db="UniProtKB">
        <authorList>
            <consortium name="WormBaseParasite"/>
        </authorList>
    </citation>
    <scope>IDENTIFICATION</scope>
</reference>
<comment type="subcellular location">
    <subcellularLocation>
        <location evidence="1 9">Mitochondrion inner membrane</location>
        <topology evidence="1 9">Multi-pass membrane protein</topology>
    </subcellularLocation>
</comment>
<accession>A0A0M3JK95</accession>
<evidence type="ECO:0000256" key="7">
    <source>
        <dbReference type="ARBA" id="ARBA00023128"/>
    </source>
</evidence>
<evidence type="ECO:0000256" key="3">
    <source>
        <dbReference type="ARBA" id="ARBA00022448"/>
    </source>
</evidence>
<sequence>LQVIYPFLPKFARPAWNHPAGPKTVFFWAPSVKWCLVIAGLADLARPASKLSVSQNSALAATGIIWTRYCFVIIPKNYFLASVNFFVGCTGITQLLRVAHYQVNS</sequence>
<dbReference type="Pfam" id="PF03650">
    <property type="entry name" value="MPC"/>
    <property type="match status" value="1"/>
</dbReference>
<evidence type="ECO:0000256" key="1">
    <source>
        <dbReference type="ARBA" id="ARBA00004448"/>
    </source>
</evidence>
<keyword evidence="6" id="KW-1133">Transmembrane helix</keyword>
<protein>
    <recommendedName>
        <fullName evidence="9">Mitochondrial pyruvate carrier</fullName>
    </recommendedName>
</protein>
<evidence type="ECO:0000256" key="5">
    <source>
        <dbReference type="ARBA" id="ARBA00022792"/>
    </source>
</evidence>
<keyword evidence="7 9" id="KW-0496">Mitochondrion</keyword>
<dbReference type="GO" id="GO:0006850">
    <property type="term" value="P:pyruvate import into mitochondria"/>
    <property type="evidence" value="ECO:0007669"/>
    <property type="project" value="InterPro"/>
</dbReference>
<evidence type="ECO:0000256" key="9">
    <source>
        <dbReference type="RuleBase" id="RU363100"/>
    </source>
</evidence>
<dbReference type="InterPro" id="IPR005336">
    <property type="entry name" value="MPC"/>
</dbReference>
<keyword evidence="4" id="KW-0812">Transmembrane</keyword>
<dbReference type="PANTHER" id="PTHR14154">
    <property type="entry name" value="UPF0041 BRAIN PROTEIN 44-RELATED"/>
    <property type="match status" value="1"/>
</dbReference>
<evidence type="ECO:0000256" key="2">
    <source>
        <dbReference type="ARBA" id="ARBA00006416"/>
    </source>
</evidence>
<evidence type="ECO:0000256" key="4">
    <source>
        <dbReference type="ARBA" id="ARBA00022692"/>
    </source>
</evidence>